<dbReference type="OrthoDB" id="6110133at2759"/>
<feature type="domain" description="B box-type" evidence="2">
    <location>
        <begin position="56"/>
        <end position="97"/>
    </location>
</feature>
<evidence type="ECO:0000259" key="2">
    <source>
        <dbReference type="PROSITE" id="PS50119"/>
    </source>
</evidence>
<dbReference type="SUPFAM" id="SSF57845">
    <property type="entry name" value="B-box zinc-binding domain"/>
    <property type="match status" value="1"/>
</dbReference>
<evidence type="ECO:0000256" key="1">
    <source>
        <dbReference type="PROSITE-ProRule" id="PRU00024"/>
    </source>
</evidence>
<dbReference type="Gene3D" id="2.120.10.30">
    <property type="entry name" value="TolB, C-terminal domain"/>
    <property type="match status" value="1"/>
</dbReference>
<dbReference type="KEGG" id="cvn:111106462"/>
<evidence type="ECO:0000313" key="4">
    <source>
        <dbReference type="RefSeq" id="XP_022296854.1"/>
    </source>
</evidence>
<dbReference type="SUPFAM" id="SSF101898">
    <property type="entry name" value="NHL repeat"/>
    <property type="match status" value="1"/>
</dbReference>
<dbReference type="InterPro" id="IPR047153">
    <property type="entry name" value="TRIM45/56/19-like"/>
</dbReference>
<dbReference type="GO" id="GO:0061630">
    <property type="term" value="F:ubiquitin protein ligase activity"/>
    <property type="evidence" value="ECO:0007669"/>
    <property type="project" value="TreeGrafter"/>
</dbReference>
<dbReference type="PANTHER" id="PTHR25462:SF296">
    <property type="entry name" value="MEIOTIC P26, ISOFORM F"/>
    <property type="match status" value="1"/>
</dbReference>
<proteinExistence type="predicted"/>
<protein>
    <submittedName>
        <fullName evidence="4">E3 ubiquitin-protein ligase TRIM71-like</fullName>
    </submittedName>
</protein>
<dbReference type="InterPro" id="IPR011042">
    <property type="entry name" value="6-blade_b-propeller_TolB-like"/>
</dbReference>
<dbReference type="GeneID" id="111106462"/>
<name>A0A8B8B2K2_CRAVI</name>
<keyword evidence="1" id="KW-0479">Metal-binding</keyword>
<keyword evidence="1" id="KW-0863">Zinc-finger</keyword>
<sequence length="550" mass="62323">MAAQFIVTCEYCDNPSECFCNPCQKRICTNCVTLHLQQKSEDGHEIVCNTKRKNKYTSHKCKPHADLECPLFCKTCDVPICTKCATGKHRTHDFDDLEERIDNVANCMSREQWELDYTLKPLYQKILEQIMFRMSTVRKHFRSLSDSVTQLGTVWHQIVDEVIVDVKNDLMQDEIDQLHLLEQEKVVFQEVMNEIHNTIKENSNLSSSKNRAKLLHYKSEIKSLSSIPPLTEFVPSQFEPKLPTKEVLRELFGVIKKYEIVNLPGYTVPMEPPVKLSKCFLKQPVLISQFDTSFPADDQGNKVYDLVAVSHGRFWATGYSRILKLFDSKGDAIDSITLGHKSSYISGLADGLLLYSDQSDNTVKKIESDGSVQTLIRTGEWVPKGVTSSVENDGQKIFLCLHKKESHKVVKYNNIGVCDLEFEYPGDHHPLYITINKNGDIGTTDHHQNSVAVLDKLGHPRFIYTGNREIGKIKSFKPISITTDCFCNFLISDWSNHVVHVLNGDGVFLRLVALKQGIKEPRGLCVLGEGLLSVGECATGMIKVLKYLKT</sequence>
<dbReference type="Gene3D" id="3.30.160.60">
    <property type="entry name" value="Classic Zinc Finger"/>
    <property type="match status" value="1"/>
</dbReference>
<accession>A0A8B8B2K2</accession>
<evidence type="ECO:0000313" key="3">
    <source>
        <dbReference type="Proteomes" id="UP000694844"/>
    </source>
</evidence>
<dbReference type="GO" id="GO:0008270">
    <property type="term" value="F:zinc ion binding"/>
    <property type="evidence" value="ECO:0007669"/>
    <property type="project" value="UniProtKB-KW"/>
</dbReference>
<dbReference type="Pfam" id="PF00643">
    <property type="entry name" value="zf-B_box"/>
    <property type="match status" value="1"/>
</dbReference>
<keyword evidence="1" id="KW-0862">Zinc</keyword>
<dbReference type="Proteomes" id="UP000694844">
    <property type="component" value="Chromosome 8"/>
</dbReference>
<dbReference type="AlphaFoldDB" id="A0A8B8B2K2"/>
<reference evidence="4" key="1">
    <citation type="submission" date="2025-08" db="UniProtKB">
        <authorList>
            <consortium name="RefSeq"/>
        </authorList>
    </citation>
    <scope>IDENTIFICATION</scope>
    <source>
        <tissue evidence="4">Whole sample</tissue>
    </source>
</reference>
<dbReference type="PROSITE" id="PS50119">
    <property type="entry name" value="ZF_BBOX"/>
    <property type="match status" value="1"/>
</dbReference>
<dbReference type="InterPro" id="IPR000315">
    <property type="entry name" value="Znf_B-box"/>
</dbReference>
<organism evidence="3 4">
    <name type="scientific">Crassostrea virginica</name>
    <name type="common">Eastern oyster</name>
    <dbReference type="NCBI Taxonomy" id="6565"/>
    <lineage>
        <taxon>Eukaryota</taxon>
        <taxon>Metazoa</taxon>
        <taxon>Spiralia</taxon>
        <taxon>Lophotrochozoa</taxon>
        <taxon>Mollusca</taxon>
        <taxon>Bivalvia</taxon>
        <taxon>Autobranchia</taxon>
        <taxon>Pteriomorphia</taxon>
        <taxon>Ostreida</taxon>
        <taxon>Ostreoidea</taxon>
        <taxon>Ostreidae</taxon>
        <taxon>Crassostrea</taxon>
    </lineage>
</organism>
<dbReference type="PANTHER" id="PTHR25462">
    <property type="entry name" value="BONUS, ISOFORM C-RELATED"/>
    <property type="match status" value="1"/>
</dbReference>
<keyword evidence="3" id="KW-1185">Reference proteome</keyword>
<gene>
    <name evidence="4" type="primary">LOC111106462</name>
</gene>
<dbReference type="RefSeq" id="XP_022296854.1">
    <property type="nucleotide sequence ID" value="XM_022441146.1"/>
</dbReference>